<dbReference type="InterPro" id="IPR011009">
    <property type="entry name" value="Kinase-like_dom_sf"/>
</dbReference>
<dbReference type="InterPro" id="IPR046958">
    <property type="entry name" value="RBK1/2/STUNTED"/>
</dbReference>
<dbReference type="InterPro" id="IPR000719">
    <property type="entry name" value="Prot_kinase_dom"/>
</dbReference>
<dbReference type="CDD" id="cd00293">
    <property type="entry name" value="USP-like"/>
    <property type="match status" value="1"/>
</dbReference>
<dbReference type="PANTHER" id="PTHR47987:SF11">
    <property type="entry name" value="RECEPTOR-LIKE CYTOSOLIC SERINE_THREONINE-PROTEIN KINASE RBK1 ISOFORM X1"/>
    <property type="match status" value="1"/>
</dbReference>
<sequence>MRLNLGRKNVVVGIRFDEHTRELLDWAVVKVAESGDNVVAVHVCRNSDCISKQKEVLDGYLEDHRGLFDKRQVSLCSEVVKGNSIRKVLVREAKKYDATAVILGITKHNALGGWNSIAKYCAKRLPQSTEVMAIHNGKVVYSRCSLSHLEGLGDDPKPSIYLKKSHHTFKDYLSEFDESEISEMSRLSCDGREDDISISLSRVRRSSLSSIFWPAEDFTKQRPGWPLLQTASSVTQPALEAREMSVVQWVMNLPHRSLGKSAHQQELPKDVEHILKENSACCQVFSHNFIKKSTSGFSAGHLIGKGGSNRVYKGVLPEGRSVAIKVLQYSEEAWKDFIREFDIMTTVKHERITPLLGICVESRSNLVSVYDLLSKGNLEENLHGSDGTKDTLISWAVRFKIAFGIAEALNYLHNECQRPVIHRDIKSSNILLTDELEPQLSDFGLAIWGPTKTSFLTDSDVVGTFGYLAPEYFMYGKVSDKIDVYAFGVVLLELLSGRKPIGIEMTKDQESLVMWAKPKLENGDFKSILDPNLDGAIDEIQMKRMALAATLCLTQAARLRPKMCQILKIPQKAKKNAPGSDHSSEGDDPSTVDSQTTLYPFHDRNPNFFAGHLSGTCAWLQPVFQEPGASRLIAVDSSIQSTTRLEAPSSDCTRSPDEISTIGSSTSNWPEQNSGDDRRRAAAASCRVSMTFRVVRTNQYNQDLGLIHSTNGNHLESPKEGSSIDHQVTIYLHAQNITMFPTNETWYFASQILVSNSGGLILVLTAQSTRNMFRIHSDY</sequence>
<feature type="region of interest" description="Disordered" evidence="1">
    <location>
        <begin position="644"/>
        <end position="677"/>
    </location>
</feature>
<reference evidence="3 4" key="1">
    <citation type="journal article" date="2015" name="Proc. Natl. Acad. Sci. U.S.A.">
        <title>The resurrection genome of Boea hygrometrica: A blueprint for survival of dehydration.</title>
        <authorList>
            <person name="Xiao L."/>
            <person name="Yang G."/>
            <person name="Zhang L."/>
            <person name="Yang X."/>
            <person name="Zhao S."/>
            <person name="Ji Z."/>
            <person name="Zhou Q."/>
            <person name="Hu M."/>
            <person name="Wang Y."/>
            <person name="Chen M."/>
            <person name="Xu Y."/>
            <person name="Jin H."/>
            <person name="Xiao X."/>
            <person name="Hu G."/>
            <person name="Bao F."/>
            <person name="Hu Y."/>
            <person name="Wan P."/>
            <person name="Li L."/>
            <person name="Deng X."/>
            <person name="Kuang T."/>
            <person name="Xiang C."/>
            <person name="Zhu J.K."/>
            <person name="Oliver M.J."/>
            <person name="He Y."/>
        </authorList>
    </citation>
    <scope>NUCLEOTIDE SEQUENCE [LARGE SCALE GENOMIC DNA]</scope>
    <source>
        <strain evidence="4">cv. XS01</strain>
    </source>
</reference>
<protein>
    <submittedName>
        <fullName evidence="3">Putative receptor-like serine/threonine-protein kinase</fullName>
    </submittedName>
</protein>
<keyword evidence="3" id="KW-0808">Transferase</keyword>
<dbReference type="Gene3D" id="1.10.510.10">
    <property type="entry name" value="Transferase(Phosphotransferase) domain 1"/>
    <property type="match status" value="1"/>
</dbReference>
<dbReference type="GO" id="GO:0004672">
    <property type="term" value="F:protein kinase activity"/>
    <property type="evidence" value="ECO:0007669"/>
    <property type="project" value="InterPro"/>
</dbReference>
<dbReference type="InterPro" id="IPR008271">
    <property type="entry name" value="Ser/Thr_kinase_AS"/>
</dbReference>
<keyword evidence="4" id="KW-1185">Reference proteome</keyword>
<dbReference type="EMBL" id="KQ992362">
    <property type="protein sequence ID" value="KZV50628.1"/>
    <property type="molecule type" value="Genomic_DNA"/>
</dbReference>
<feature type="compositionally biased region" description="Polar residues" evidence="1">
    <location>
        <begin position="661"/>
        <end position="673"/>
    </location>
</feature>
<name>A0A2Z7CV61_9LAMI</name>
<dbReference type="SMART" id="SM00220">
    <property type="entry name" value="S_TKc"/>
    <property type="match status" value="1"/>
</dbReference>
<gene>
    <name evidence="3" type="ORF">F511_31701</name>
</gene>
<dbReference type="Proteomes" id="UP000250235">
    <property type="component" value="Unassembled WGS sequence"/>
</dbReference>
<dbReference type="Gene3D" id="3.30.200.20">
    <property type="entry name" value="Phosphorylase Kinase, domain 1"/>
    <property type="match status" value="1"/>
</dbReference>
<dbReference type="PROSITE" id="PS00108">
    <property type="entry name" value="PROTEIN_KINASE_ST"/>
    <property type="match status" value="1"/>
</dbReference>
<dbReference type="InterPro" id="IPR014729">
    <property type="entry name" value="Rossmann-like_a/b/a_fold"/>
</dbReference>
<dbReference type="Pfam" id="PF00582">
    <property type="entry name" value="Usp"/>
    <property type="match status" value="1"/>
</dbReference>
<evidence type="ECO:0000313" key="3">
    <source>
        <dbReference type="EMBL" id="KZV50628.1"/>
    </source>
</evidence>
<dbReference type="InterPro" id="IPR006016">
    <property type="entry name" value="UspA"/>
</dbReference>
<dbReference type="FunFam" id="3.30.200.20:FF:000268">
    <property type="entry name" value="probable receptor-like serine/threonine-protein kinase At5g57670"/>
    <property type="match status" value="1"/>
</dbReference>
<dbReference type="GO" id="GO:0005524">
    <property type="term" value="F:ATP binding"/>
    <property type="evidence" value="ECO:0007669"/>
    <property type="project" value="InterPro"/>
</dbReference>
<keyword evidence="3" id="KW-0675">Receptor</keyword>
<evidence type="ECO:0000259" key="2">
    <source>
        <dbReference type="PROSITE" id="PS50011"/>
    </source>
</evidence>
<keyword evidence="3" id="KW-0418">Kinase</keyword>
<evidence type="ECO:0000313" key="4">
    <source>
        <dbReference type="Proteomes" id="UP000250235"/>
    </source>
</evidence>
<dbReference type="OrthoDB" id="654677at2759"/>
<dbReference type="SUPFAM" id="SSF52402">
    <property type="entry name" value="Adenine nucleotide alpha hydrolases-like"/>
    <property type="match status" value="1"/>
</dbReference>
<feature type="region of interest" description="Disordered" evidence="1">
    <location>
        <begin position="571"/>
        <end position="598"/>
    </location>
</feature>
<accession>A0A2Z7CV61</accession>
<dbReference type="SUPFAM" id="SSF56112">
    <property type="entry name" value="Protein kinase-like (PK-like)"/>
    <property type="match status" value="1"/>
</dbReference>
<dbReference type="Gene3D" id="3.40.50.620">
    <property type="entry name" value="HUPs"/>
    <property type="match status" value="1"/>
</dbReference>
<dbReference type="PROSITE" id="PS50011">
    <property type="entry name" value="PROTEIN_KINASE_DOM"/>
    <property type="match status" value="1"/>
</dbReference>
<dbReference type="Pfam" id="PF00069">
    <property type="entry name" value="Pkinase"/>
    <property type="match status" value="1"/>
</dbReference>
<dbReference type="FunFam" id="1.10.510.10:FF:000284">
    <property type="entry name" value="Putative receptor-like serine/threonine-protein kinase"/>
    <property type="match status" value="1"/>
</dbReference>
<organism evidence="3 4">
    <name type="scientific">Dorcoceras hygrometricum</name>
    <dbReference type="NCBI Taxonomy" id="472368"/>
    <lineage>
        <taxon>Eukaryota</taxon>
        <taxon>Viridiplantae</taxon>
        <taxon>Streptophyta</taxon>
        <taxon>Embryophyta</taxon>
        <taxon>Tracheophyta</taxon>
        <taxon>Spermatophyta</taxon>
        <taxon>Magnoliopsida</taxon>
        <taxon>eudicotyledons</taxon>
        <taxon>Gunneridae</taxon>
        <taxon>Pentapetalae</taxon>
        <taxon>asterids</taxon>
        <taxon>lamiids</taxon>
        <taxon>Lamiales</taxon>
        <taxon>Gesneriaceae</taxon>
        <taxon>Didymocarpoideae</taxon>
        <taxon>Trichosporeae</taxon>
        <taxon>Loxocarpinae</taxon>
        <taxon>Dorcoceras</taxon>
    </lineage>
</organism>
<feature type="domain" description="Protein kinase" evidence="2">
    <location>
        <begin position="297"/>
        <end position="572"/>
    </location>
</feature>
<evidence type="ECO:0000256" key="1">
    <source>
        <dbReference type="SAM" id="MobiDB-lite"/>
    </source>
</evidence>
<proteinExistence type="predicted"/>
<dbReference type="PANTHER" id="PTHR47987">
    <property type="entry name" value="OS08G0249100 PROTEIN"/>
    <property type="match status" value="1"/>
</dbReference>
<dbReference type="AlphaFoldDB" id="A0A2Z7CV61"/>